<evidence type="ECO:0000259" key="1">
    <source>
        <dbReference type="Pfam" id="PF07883"/>
    </source>
</evidence>
<evidence type="ECO:0000313" key="3">
    <source>
        <dbReference type="Proteomes" id="UP000051096"/>
    </source>
</evidence>
<reference evidence="2 3" key="1">
    <citation type="journal article" date="2015" name="Microbiome">
        <title>Genomic resolution of linkages in carbon, nitrogen, and sulfur cycling among widespread estuary sediment bacteria.</title>
        <authorList>
            <person name="Baker B.J."/>
            <person name="Lazar C.S."/>
            <person name="Teske A.P."/>
            <person name="Dick G.J."/>
        </authorList>
    </citation>
    <scope>NUCLEOTIDE SEQUENCE [LARGE SCALE GENOMIC DNA]</scope>
    <source>
        <strain evidence="2">SM23_60</strain>
    </source>
</reference>
<dbReference type="CDD" id="cd02214">
    <property type="entry name" value="cupin_MJ1618"/>
    <property type="match status" value="1"/>
</dbReference>
<dbReference type="InterPro" id="IPR013096">
    <property type="entry name" value="Cupin_2"/>
</dbReference>
<feature type="domain" description="Cupin type-2" evidence="1">
    <location>
        <begin position="41"/>
        <end position="107"/>
    </location>
</feature>
<sequence length="121" mass="13774">MLIKRLRDCLQFIAGDNSQLREIVNPHTAKVGLTYSLAWAQVLPGEQTTPHTLDCSEVYYILKGSGVMHIDEEKRTVQRSDTIFIPPHAIQFIKNTGHQPLEFLCIVSPPWQPDKEHIIAQ</sequence>
<dbReference type="Pfam" id="PF07883">
    <property type="entry name" value="Cupin_2"/>
    <property type="match status" value="1"/>
</dbReference>
<dbReference type="AlphaFoldDB" id="A0A0S8G716"/>
<accession>A0A0S8G716</accession>
<comment type="caution">
    <text evidence="2">The sequence shown here is derived from an EMBL/GenBank/DDBJ whole genome shotgun (WGS) entry which is preliminary data.</text>
</comment>
<dbReference type="PANTHER" id="PTHR36114">
    <property type="entry name" value="16.7 KDA PROTEIN IN WHIE LOCUS"/>
    <property type="match status" value="1"/>
</dbReference>
<dbReference type="PANTHER" id="PTHR36114:SF1">
    <property type="entry name" value="16.7 KDA PROTEIN IN WHIE LOCUS"/>
    <property type="match status" value="1"/>
</dbReference>
<dbReference type="SUPFAM" id="SSF51182">
    <property type="entry name" value="RmlC-like cupins"/>
    <property type="match status" value="1"/>
</dbReference>
<protein>
    <recommendedName>
        <fullName evidence="1">Cupin type-2 domain-containing protein</fullName>
    </recommendedName>
</protein>
<organism evidence="2 3">
    <name type="scientific">candidate division WOR_3 bacterium SM23_60</name>
    <dbReference type="NCBI Taxonomy" id="1703780"/>
    <lineage>
        <taxon>Bacteria</taxon>
        <taxon>Bacteria division WOR-3</taxon>
    </lineage>
</organism>
<dbReference type="Proteomes" id="UP000051096">
    <property type="component" value="Unassembled WGS sequence"/>
</dbReference>
<proteinExistence type="predicted"/>
<dbReference type="InterPro" id="IPR014710">
    <property type="entry name" value="RmlC-like_jellyroll"/>
</dbReference>
<name>A0A0S8G716_UNCW3</name>
<evidence type="ECO:0000313" key="2">
    <source>
        <dbReference type="EMBL" id="KPK68505.1"/>
    </source>
</evidence>
<dbReference type="EMBL" id="LJUO01000164">
    <property type="protein sequence ID" value="KPK68505.1"/>
    <property type="molecule type" value="Genomic_DNA"/>
</dbReference>
<dbReference type="Gene3D" id="2.60.120.10">
    <property type="entry name" value="Jelly Rolls"/>
    <property type="match status" value="1"/>
</dbReference>
<gene>
    <name evidence="2" type="ORF">AMJ87_11800</name>
</gene>
<dbReference type="InterPro" id="IPR011051">
    <property type="entry name" value="RmlC_Cupin_sf"/>
</dbReference>
<dbReference type="InterPro" id="IPR052044">
    <property type="entry name" value="PKS_Associated_Protein"/>
</dbReference>